<feature type="transmembrane region" description="Helical" evidence="6">
    <location>
        <begin position="70"/>
        <end position="88"/>
    </location>
</feature>
<keyword evidence="8" id="KW-1185">Reference proteome</keyword>
<dbReference type="EMBL" id="BAAAQN010000001">
    <property type="protein sequence ID" value="GAA2011563.1"/>
    <property type="molecule type" value="Genomic_DNA"/>
</dbReference>
<feature type="transmembrane region" description="Helical" evidence="6">
    <location>
        <begin position="215"/>
        <end position="234"/>
    </location>
</feature>
<dbReference type="InterPro" id="IPR001851">
    <property type="entry name" value="ABC_transp_permease"/>
</dbReference>
<feature type="transmembrane region" description="Helical" evidence="6">
    <location>
        <begin position="166"/>
        <end position="185"/>
    </location>
</feature>
<dbReference type="Pfam" id="PF02653">
    <property type="entry name" value="BPD_transp_2"/>
    <property type="match status" value="1"/>
</dbReference>
<gene>
    <name evidence="7" type="ORF">GCM10009839_02110</name>
</gene>
<sequence>MTSRLTALLRTPDHRWRLWPGVAAFAVPAAIAAQSTSAFTAYQLDIATTLLAFIALAQAWNILAGYAGQMSLGASAFVGTGAYSAGLLEVHAGLGYGPAVVGAVAAGVALSALLAYPLLRLRGDYFAIGTLAAALALQAWAVNWSFAGGSTGISLPAAGVPGPVEVFQLACAVAAIAMIAAYLVAHSGFGMRLKAVRDNEPAAVGLGVPVFRHRLGALLISGGLSGLVGALLALQQISFEPGGMLGLGWTINALLMTIVGGIGTVLGPAVGAVVVYYLLTKQLESYQTASVIIEGALLIAIVRFAPRGLWPLLIRGAGRLGTLLPRLAHPLQKDAP</sequence>
<reference evidence="8" key="1">
    <citation type="journal article" date="2019" name="Int. J. Syst. Evol. Microbiol.">
        <title>The Global Catalogue of Microorganisms (GCM) 10K type strain sequencing project: providing services to taxonomists for standard genome sequencing and annotation.</title>
        <authorList>
            <consortium name="The Broad Institute Genomics Platform"/>
            <consortium name="The Broad Institute Genome Sequencing Center for Infectious Disease"/>
            <person name="Wu L."/>
            <person name="Ma J."/>
        </authorList>
    </citation>
    <scope>NUCLEOTIDE SEQUENCE [LARGE SCALE GENOMIC DNA]</scope>
    <source>
        <strain evidence="8">JCM 16014</strain>
    </source>
</reference>
<evidence type="ECO:0000256" key="5">
    <source>
        <dbReference type="ARBA" id="ARBA00023136"/>
    </source>
</evidence>
<keyword evidence="4 6" id="KW-1133">Transmembrane helix</keyword>
<protein>
    <submittedName>
        <fullName evidence="7">Branched-chain amino acid ABC transporter permease</fullName>
    </submittedName>
</protein>
<keyword evidence="3 6" id="KW-0812">Transmembrane</keyword>
<evidence type="ECO:0000256" key="4">
    <source>
        <dbReference type="ARBA" id="ARBA00022989"/>
    </source>
</evidence>
<comment type="subcellular location">
    <subcellularLocation>
        <location evidence="1">Cell membrane</location>
        <topology evidence="1">Multi-pass membrane protein</topology>
    </subcellularLocation>
</comment>
<evidence type="ECO:0000313" key="7">
    <source>
        <dbReference type="EMBL" id="GAA2011563.1"/>
    </source>
</evidence>
<name>A0ABN2TJH9_9ACTN</name>
<dbReference type="Proteomes" id="UP001500751">
    <property type="component" value="Unassembled WGS sequence"/>
</dbReference>
<dbReference type="InterPro" id="IPR043428">
    <property type="entry name" value="LivM-like"/>
</dbReference>
<dbReference type="RefSeq" id="WP_344663538.1">
    <property type="nucleotide sequence ID" value="NZ_BAAAQN010000001.1"/>
</dbReference>
<feature type="transmembrane region" description="Helical" evidence="6">
    <location>
        <begin position="94"/>
        <end position="118"/>
    </location>
</feature>
<keyword evidence="5 6" id="KW-0472">Membrane</keyword>
<evidence type="ECO:0000313" key="8">
    <source>
        <dbReference type="Proteomes" id="UP001500751"/>
    </source>
</evidence>
<accession>A0ABN2TJH9</accession>
<evidence type="ECO:0000256" key="3">
    <source>
        <dbReference type="ARBA" id="ARBA00022692"/>
    </source>
</evidence>
<evidence type="ECO:0000256" key="1">
    <source>
        <dbReference type="ARBA" id="ARBA00004651"/>
    </source>
</evidence>
<feature type="transmembrane region" description="Helical" evidence="6">
    <location>
        <begin position="254"/>
        <end position="279"/>
    </location>
</feature>
<dbReference type="PANTHER" id="PTHR30482">
    <property type="entry name" value="HIGH-AFFINITY BRANCHED-CHAIN AMINO ACID TRANSPORT SYSTEM PERMEASE"/>
    <property type="match status" value="1"/>
</dbReference>
<dbReference type="PANTHER" id="PTHR30482:SF17">
    <property type="entry name" value="ABC TRANSPORTER ATP-BINDING PROTEIN"/>
    <property type="match status" value="1"/>
</dbReference>
<feature type="transmembrane region" description="Helical" evidence="6">
    <location>
        <begin position="125"/>
        <end position="146"/>
    </location>
</feature>
<feature type="transmembrane region" description="Helical" evidence="6">
    <location>
        <begin position="42"/>
        <end position="63"/>
    </location>
</feature>
<dbReference type="CDD" id="cd06581">
    <property type="entry name" value="TM_PBP1_LivM_like"/>
    <property type="match status" value="1"/>
</dbReference>
<evidence type="ECO:0000256" key="2">
    <source>
        <dbReference type="ARBA" id="ARBA00022475"/>
    </source>
</evidence>
<keyword evidence="2" id="KW-1003">Cell membrane</keyword>
<proteinExistence type="predicted"/>
<comment type="caution">
    <text evidence="7">The sequence shown here is derived from an EMBL/GenBank/DDBJ whole genome shotgun (WGS) entry which is preliminary data.</text>
</comment>
<evidence type="ECO:0000256" key="6">
    <source>
        <dbReference type="SAM" id="Phobius"/>
    </source>
</evidence>
<organism evidence="7 8">
    <name type="scientific">Catenulispora yoronensis</name>
    <dbReference type="NCBI Taxonomy" id="450799"/>
    <lineage>
        <taxon>Bacteria</taxon>
        <taxon>Bacillati</taxon>
        <taxon>Actinomycetota</taxon>
        <taxon>Actinomycetes</taxon>
        <taxon>Catenulisporales</taxon>
        <taxon>Catenulisporaceae</taxon>
        <taxon>Catenulispora</taxon>
    </lineage>
</organism>